<protein>
    <submittedName>
        <fullName evidence="3">THUMP domain-containing protein (TAN1, THUMPD1)</fullName>
    </submittedName>
</protein>
<accession>A0A075GEX9</accession>
<dbReference type="GO" id="GO:0003723">
    <property type="term" value="F:RNA binding"/>
    <property type="evidence" value="ECO:0007669"/>
    <property type="project" value="UniProtKB-UniRule"/>
</dbReference>
<reference evidence="3" key="1">
    <citation type="journal article" date="2014" name="Genome Biol. Evol.">
        <title>Pangenome evidence for extensive interdomain horizontal transfer affecting lineage core and shell genes in uncultured planktonic thaumarchaeota and euryarchaeota.</title>
        <authorList>
            <person name="Deschamps P."/>
            <person name="Zivanovic Y."/>
            <person name="Moreira D."/>
            <person name="Rodriguez-Valera F."/>
            <person name="Lopez-Garcia P."/>
        </authorList>
    </citation>
    <scope>NUCLEOTIDE SEQUENCE</scope>
</reference>
<dbReference type="InterPro" id="IPR004114">
    <property type="entry name" value="THUMP_dom"/>
</dbReference>
<evidence type="ECO:0000256" key="1">
    <source>
        <dbReference type="PROSITE-ProRule" id="PRU00529"/>
    </source>
</evidence>
<dbReference type="PROSITE" id="PS51165">
    <property type="entry name" value="THUMP"/>
    <property type="match status" value="1"/>
</dbReference>
<evidence type="ECO:0000313" key="3">
    <source>
        <dbReference type="EMBL" id="AIF00228.1"/>
    </source>
</evidence>
<dbReference type="InterPro" id="IPR040183">
    <property type="entry name" value="THUMPD1-like"/>
</dbReference>
<dbReference type="PANTHER" id="PTHR13452">
    <property type="entry name" value="THUMP DOMAIN CONTAINING PROTEIN 1-RELATED"/>
    <property type="match status" value="1"/>
</dbReference>
<dbReference type="Pfam" id="PF02926">
    <property type="entry name" value="THUMP"/>
    <property type="match status" value="1"/>
</dbReference>
<dbReference type="PANTHER" id="PTHR13452:SF10">
    <property type="entry name" value="THUMP DOMAIN-CONTAINING PROTEIN 1"/>
    <property type="match status" value="1"/>
</dbReference>
<keyword evidence="1" id="KW-0694">RNA-binding</keyword>
<dbReference type="GO" id="GO:0006400">
    <property type="term" value="P:tRNA modification"/>
    <property type="evidence" value="ECO:0007669"/>
    <property type="project" value="InterPro"/>
</dbReference>
<dbReference type="AlphaFoldDB" id="A0A075GEX9"/>
<gene>
    <name evidence="3" type="primary">TAN1</name>
    <name evidence="3" type="synonym">THUMPD1</name>
</gene>
<organism evidence="3">
    <name type="scientific">uncultured marine thaumarchaeote KM3_12_F11</name>
    <dbReference type="NCBI Taxonomy" id="1455999"/>
    <lineage>
        <taxon>Archaea</taxon>
        <taxon>Nitrososphaerota</taxon>
        <taxon>environmental samples</taxon>
    </lineage>
</organism>
<dbReference type="CDD" id="cd11717">
    <property type="entry name" value="THUMP_THUMPD1_like"/>
    <property type="match status" value="1"/>
</dbReference>
<proteinExistence type="predicted"/>
<name>A0A075GEX9_9ARCH</name>
<feature type="domain" description="THUMP" evidence="2">
    <location>
        <begin position="59"/>
        <end position="157"/>
    </location>
</feature>
<dbReference type="SUPFAM" id="SSF143437">
    <property type="entry name" value="THUMP domain-like"/>
    <property type="match status" value="1"/>
</dbReference>
<dbReference type="EMBL" id="KF900585">
    <property type="protein sequence ID" value="AIF00228.1"/>
    <property type="molecule type" value="Genomic_DNA"/>
</dbReference>
<dbReference type="SMART" id="SM00981">
    <property type="entry name" value="THUMP"/>
    <property type="match status" value="1"/>
</dbReference>
<evidence type="ECO:0000259" key="2">
    <source>
        <dbReference type="PROSITE" id="PS51165"/>
    </source>
</evidence>
<dbReference type="Gene3D" id="3.30.2300.10">
    <property type="entry name" value="THUMP superfamily"/>
    <property type="match status" value="1"/>
</dbReference>
<sequence length="173" mass="19573">MNLIVTCARNLEGEAEEEIMDILDELGDPDVKISVSNMSGIITVQTKLDPIEVVGKMKEILLDEPWSIRYCLRIIPIQKIVETNLEKIEECISSISDKIEDNESYRILIEKRNSDISSKEIITNIANQIKNKVSLDFPDKIILIEILGIITGISLIKKSDILSLEKTKRSMSE</sequence>